<sequence>MISKRAKAITKQMTFYSKYAIGLETMEIAINETNGLISCIYLMISNERMDGKIEEYENNGFIQRKVYKYSKDPVEEWKQVCKYVLDIFKRQTIDVLGVVLDVFVDQNVAIIDFLKTNVKSVNACNVILHTSSSNPTRYEG</sequence>
<gene>
    <name evidence="1" type="ORF">CRE_10801</name>
</gene>
<protein>
    <recommendedName>
        <fullName evidence="3">DUF38 domain-containing protein</fullName>
    </recommendedName>
</protein>
<name>E3NWX9_CAERE</name>
<proteinExistence type="predicted"/>
<reference evidence="1" key="1">
    <citation type="submission" date="2007-07" db="EMBL/GenBank/DDBJ databases">
        <title>PCAP assembly of the Caenorhabditis remanei genome.</title>
        <authorList>
            <consortium name="The Caenorhabditis remanei Sequencing Consortium"/>
            <person name="Wilson R.K."/>
        </authorList>
    </citation>
    <scope>NUCLEOTIDE SEQUENCE [LARGE SCALE GENOMIC DNA]</scope>
    <source>
        <strain evidence="1">PB4641</strain>
    </source>
</reference>
<evidence type="ECO:0008006" key="3">
    <source>
        <dbReference type="Google" id="ProtNLM"/>
    </source>
</evidence>
<evidence type="ECO:0000313" key="2">
    <source>
        <dbReference type="Proteomes" id="UP000008281"/>
    </source>
</evidence>
<evidence type="ECO:0000313" key="1">
    <source>
        <dbReference type="EMBL" id="EFP06603.1"/>
    </source>
</evidence>
<accession>E3NWX9</accession>
<keyword evidence="2" id="KW-1185">Reference proteome</keyword>
<dbReference type="Proteomes" id="UP000008281">
    <property type="component" value="Unassembled WGS sequence"/>
</dbReference>
<dbReference type="HOGENOM" id="CLU_118249_0_0_1"/>
<dbReference type="InParanoid" id="E3NWX9"/>
<dbReference type="EMBL" id="DS271910">
    <property type="protein sequence ID" value="EFP06603.1"/>
    <property type="molecule type" value="Genomic_DNA"/>
</dbReference>
<organism evidence="2">
    <name type="scientific">Caenorhabditis remanei</name>
    <name type="common">Caenorhabditis vulgaris</name>
    <dbReference type="NCBI Taxonomy" id="31234"/>
    <lineage>
        <taxon>Eukaryota</taxon>
        <taxon>Metazoa</taxon>
        <taxon>Ecdysozoa</taxon>
        <taxon>Nematoda</taxon>
        <taxon>Chromadorea</taxon>
        <taxon>Rhabditida</taxon>
        <taxon>Rhabditina</taxon>
        <taxon>Rhabditomorpha</taxon>
        <taxon>Rhabditoidea</taxon>
        <taxon>Rhabditidae</taxon>
        <taxon>Peloderinae</taxon>
        <taxon>Caenorhabditis</taxon>
    </lineage>
</organism>
<dbReference type="AlphaFoldDB" id="E3NWX9"/>